<dbReference type="InterPro" id="IPR036641">
    <property type="entry name" value="HPT_dom_sf"/>
</dbReference>
<dbReference type="SMART" id="SM00448">
    <property type="entry name" value="REC"/>
    <property type="match status" value="2"/>
</dbReference>
<feature type="domain" description="HPt" evidence="8">
    <location>
        <begin position="8"/>
        <end position="114"/>
    </location>
</feature>
<keyword evidence="10" id="KW-1185">Reference proteome</keyword>
<evidence type="ECO:0000259" key="7">
    <source>
        <dbReference type="PROSITE" id="PS50887"/>
    </source>
</evidence>
<reference evidence="10" key="1">
    <citation type="journal article" date="2019" name="Int. J. Syst. Evol. Microbiol.">
        <title>The Global Catalogue of Microorganisms (GCM) 10K type strain sequencing project: providing services to taxonomists for standard genome sequencing and annotation.</title>
        <authorList>
            <consortium name="The Broad Institute Genomics Platform"/>
            <consortium name="The Broad Institute Genome Sequencing Center for Infectious Disease"/>
            <person name="Wu L."/>
            <person name="Ma J."/>
        </authorList>
    </citation>
    <scope>NUCLEOTIDE SEQUENCE [LARGE SCALE GENOMIC DNA]</scope>
    <source>
        <strain evidence="10">KCTC 32239</strain>
    </source>
</reference>
<dbReference type="InterPro" id="IPR011006">
    <property type="entry name" value="CheY-like_superfamily"/>
</dbReference>
<dbReference type="RefSeq" id="WP_189415496.1">
    <property type="nucleotide sequence ID" value="NZ_BMYZ01000001.1"/>
</dbReference>
<dbReference type="SMART" id="SM00267">
    <property type="entry name" value="GGDEF"/>
    <property type="match status" value="1"/>
</dbReference>
<dbReference type="InterPro" id="IPR043128">
    <property type="entry name" value="Rev_trsase/Diguanyl_cyclase"/>
</dbReference>
<evidence type="ECO:0000259" key="8">
    <source>
        <dbReference type="PROSITE" id="PS50894"/>
    </source>
</evidence>
<gene>
    <name evidence="9" type="ORF">GCM10011613_03450</name>
</gene>
<dbReference type="InterPro" id="IPR001789">
    <property type="entry name" value="Sig_transdc_resp-reg_receiver"/>
</dbReference>
<dbReference type="InterPro" id="IPR000160">
    <property type="entry name" value="GGDEF_dom"/>
</dbReference>
<dbReference type="Pfam" id="PF00990">
    <property type="entry name" value="GGDEF"/>
    <property type="match status" value="1"/>
</dbReference>
<proteinExistence type="predicted"/>
<feature type="modified residue" description="Phosphohistidine" evidence="4">
    <location>
        <position position="54"/>
    </location>
</feature>
<dbReference type="SUPFAM" id="SSF52172">
    <property type="entry name" value="CheY-like"/>
    <property type="match status" value="2"/>
</dbReference>
<sequence length="571" mass="63672">MTVEKSSFELHLEKLKGEYKAQLPAKLEAIANDWQALCGQWQPDTMVILHRNLHSLIGTSGTFGFSDVSKTARVLEVFLKPLLNEKDPTFKPDLSLIHSVNSSINALKALISPDMNPGKSNKNIVQLDETAADFSDLDKQLTQTKNSGLVAQDILIYYLDSETTAPELLLQNLLSYGFKSKHFRSMDKLVAAVQHKQPSLIILDLMIPSGSLEDFFDAARTFVERGIKVFVFSGKDDFTSRLHSVRAGIHSYVTKPADIPSLVGMIRNHLNLNINKPTHILIVDDQISIAEFYATILEQAGMKVTIETNPYGVLPILQSSMPDLLLLDLNMPDVNGDELAAVVRQQEQFQTIPILFLSANAHPDKKTDLLEIGSDDLLSKGMPPEELVRHVRSRVDRAKILTAMMYQDSLTGLLNHAQIQLAAERVFMQCKRKDTTFTIAMIDIDKFKSVNDTYGHLTGDRVIKALAQLLQQRLRVTDYIGRFGGEEFLLIMPDMNIHDAGNLINSLRKAFSLINFKSDNLSFNVSFSAGIAENTGMNAFIDQIKFADEALYRAKERGRNVVCASMTGDAT</sequence>
<dbReference type="PROSITE" id="PS50110">
    <property type="entry name" value="RESPONSE_REGULATORY"/>
    <property type="match status" value="2"/>
</dbReference>
<dbReference type="Gene3D" id="1.20.120.160">
    <property type="entry name" value="HPT domain"/>
    <property type="match status" value="1"/>
</dbReference>
<dbReference type="CDD" id="cd01949">
    <property type="entry name" value="GGDEF"/>
    <property type="match status" value="1"/>
</dbReference>
<comment type="caution">
    <text evidence="9">The sequence shown here is derived from an EMBL/GenBank/DDBJ whole genome shotgun (WGS) entry which is preliminary data.</text>
</comment>
<dbReference type="Pfam" id="PF00072">
    <property type="entry name" value="Response_reg"/>
    <property type="match status" value="2"/>
</dbReference>
<keyword evidence="2" id="KW-0902">Two-component regulatory system</keyword>
<dbReference type="EC" id="2.7.7.65" evidence="1"/>
<evidence type="ECO:0000259" key="6">
    <source>
        <dbReference type="PROSITE" id="PS50110"/>
    </source>
</evidence>
<accession>A0ABQ3ANQ9</accession>
<dbReference type="InterPro" id="IPR008207">
    <property type="entry name" value="Sig_transdc_His_kin_Hpt_dom"/>
</dbReference>
<evidence type="ECO:0000256" key="1">
    <source>
        <dbReference type="ARBA" id="ARBA00012528"/>
    </source>
</evidence>
<evidence type="ECO:0000313" key="9">
    <source>
        <dbReference type="EMBL" id="GGY63128.1"/>
    </source>
</evidence>
<evidence type="ECO:0000256" key="5">
    <source>
        <dbReference type="PROSITE-ProRule" id="PRU00169"/>
    </source>
</evidence>
<dbReference type="CDD" id="cd00156">
    <property type="entry name" value="REC"/>
    <property type="match status" value="2"/>
</dbReference>
<name>A0ABQ3ANQ9_9GAMM</name>
<dbReference type="PANTHER" id="PTHR45138">
    <property type="entry name" value="REGULATORY COMPONENTS OF SENSORY TRANSDUCTION SYSTEM"/>
    <property type="match status" value="1"/>
</dbReference>
<feature type="modified residue" description="4-aspartylphosphate" evidence="5">
    <location>
        <position position="328"/>
    </location>
</feature>
<dbReference type="NCBIfam" id="TIGR00254">
    <property type="entry name" value="GGDEF"/>
    <property type="match status" value="1"/>
</dbReference>
<dbReference type="SUPFAM" id="SSF47226">
    <property type="entry name" value="Histidine-containing phosphotransfer domain, HPT domain"/>
    <property type="match status" value="1"/>
</dbReference>
<dbReference type="PROSITE" id="PS50887">
    <property type="entry name" value="GGDEF"/>
    <property type="match status" value="1"/>
</dbReference>
<dbReference type="Gene3D" id="3.40.50.2300">
    <property type="match status" value="2"/>
</dbReference>
<feature type="domain" description="Response regulatory" evidence="6">
    <location>
        <begin position="155"/>
        <end position="270"/>
    </location>
</feature>
<protein>
    <recommendedName>
        <fullName evidence="1">diguanylate cyclase</fullName>
        <ecNumber evidence="1">2.7.7.65</ecNumber>
    </recommendedName>
</protein>
<evidence type="ECO:0000256" key="2">
    <source>
        <dbReference type="ARBA" id="ARBA00023012"/>
    </source>
</evidence>
<dbReference type="Proteomes" id="UP000619761">
    <property type="component" value="Unassembled WGS sequence"/>
</dbReference>
<feature type="domain" description="Response regulatory" evidence="6">
    <location>
        <begin position="279"/>
        <end position="395"/>
    </location>
</feature>
<organism evidence="9 10">
    <name type="scientific">Cellvibrio zantedeschiae</name>
    <dbReference type="NCBI Taxonomy" id="1237077"/>
    <lineage>
        <taxon>Bacteria</taxon>
        <taxon>Pseudomonadati</taxon>
        <taxon>Pseudomonadota</taxon>
        <taxon>Gammaproteobacteria</taxon>
        <taxon>Cellvibrionales</taxon>
        <taxon>Cellvibrionaceae</taxon>
        <taxon>Cellvibrio</taxon>
    </lineage>
</organism>
<keyword evidence="5" id="KW-0597">Phosphoprotein</keyword>
<dbReference type="EMBL" id="BMYZ01000001">
    <property type="protein sequence ID" value="GGY63128.1"/>
    <property type="molecule type" value="Genomic_DNA"/>
</dbReference>
<dbReference type="InterPro" id="IPR050469">
    <property type="entry name" value="Diguanylate_Cyclase"/>
</dbReference>
<evidence type="ECO:0000313" key="10">
    <source>
        <dbReference type="Proteomes" id="UP000619761"/>
    </source>
</evidence>
<dbReference type="PANTHER" id="PTHR45138:SF9">
    <property type="entry name" value="DIGUANYLATE CYCLASE DGCM-RELATED"/>
    <property type="match status" value="1"/>
</dbReference>
<dbReference type="SUPFAM" id="SSF55073">
    <property type="entry name" value="Nucleotide cyclase"/>
    <property type="match status" value="1"/>
</dbReference>
<evidence type="ECO:0000256" key="4">
    <source>
        <dbReference type="PROSITE-ProRule" id="PRU00110"/>
    </source>
</evidence>
<dbReference type="Gene3D" id="3.30.70.270">
    <property type="match status" value="1"/>
</dbReference>
<feature type="domain" description="GGDEF" evidence="7">
    <location>
        <begin position="435"/>
        <end position="567"/>
    </location>
</feature>
<dbReference type="PROSITE" id="PS50894">
    <property type="entry name" value="HPT"/>
    <property type="match status" value="1"/>
</dbReference>
<comment type="catalytic activity">
    <reaction evidence="3">
        <text>2 GTP = 3',3'-c-di-GMP + 2 diphosphate</text>
        <dbReference type="Rhea" id="RHEA:24898"/>
        <dbReference type="ChEBI" id="CHEBI:33019"/>
        <dbReference type="ChEBI" id="CHEBI:37565"/>
        <dbReference type="ChEBI" id="CHEBI:58805"/>
        <dbReference type="EC" id="2.7.7.65"/>
    </reaction>
</comment>
<feature type="modified residue" description="4-aspartylphosphate" evidence="5">
    <location>
        <position position="204"/>
    </location>
</feature>
<evidence type="ECO:0000256" key="3">
    <source>
        <dbReference type="ARBA" id="ARBA00034247"/>
    </source>
</evidence>
<dbReference type="InterPro" id="IPR029787">
    <property type="entry name" value="Nucleotide_cyclase"/>
</dbReference>